<dbReference type="GO" id="GO:0005737">
    <property type="term" value="C:cytoplasm"/>
    <property type="evidence" value="ECO:0007669"/>
    <property type="project" value="TreeGrafter"/>
</dbReference>
<dbReference type="InterPro" id="IPR035903">
    <property type="entry name" value="HesB-like_dom_sf"/>
</dbReference>
<dbReference type="NCBIfam" id="TIGR00049">
    <property type="entry name" value="iron-sulfur cluster assembly accessory protein"/>
    <property type="match status" value="1"/>
</dbReference>
<evidence type="ECO:0000259" key="2">
    <source>
        <dbReference type="Pfam" id="PF01521"/>
    </source>
</evidence>
<dbReference type="InterPro" id="IPR016092">
    <property type="entry name" value="ATAP"/>
</dbReference>
<sequence length="113" mass="12703">MKISITDSAKTKIAKMIKEGGKSALLYIKGGGCNGFTYKFKILDTIEKPHKLDEEHITDEFKLFLCNKSLMYLLGVKIDYIEDIEGSRFNFTNNNIESKCGCGSSFAFKSNVK</sequence>
<dbReference type="GO" id="GO:0051537">
    <property type="term" value="F:2 iron, 2 sulfur cluster binding"/>
    <property type="evidence" value="ECO:0007669"/>
    <property type="project" value="TreeGrafter"/>
</dbReference>
<organism evidence="3">
    <name type="scientific">viral metagenome</name>
    <dbReference type="NCBI Taxonomy" id="1070528"/>
    <lineage>
        <taxon>unclassified sequences</taxon>
        <taxon>metagenomes</taxon>
        <taxon>organismal metagenomes</taxon>
    </lineage>
</organism>
<dbReference type="PANTHER" id="PTHR10072">
    <property type="entry name" value="IRON-SULFUR CLUSTER ASSEMBLY PROTEIN"/>
    <property type="match status" value="1"/>
</dbReference>
<dbReference type="Gene3D" id="2.60.300.12">
    <property type="entry name" value="HesB-like domain"/>
    <property type="match status" value="1"/>
</dbReference>
<proteinExistence type="inferred from homology"/>
<dbReference type="InterPro" id="IPR050322">
    <property type="entry name" value="Fe-S_cluster_asmbl/transfer"/>
</dbReference>
<accession>A0A6C0H3U8</accession>
<reference evidence="3" key="1">
    <citation type="journal article" date="2020" name="Nature">
        <title>Giant virus diversity and host interactions through global metagenomics.</title>
        <authorList>
            <person name="Schulz F."/>
            <person name="Roux S."/>
            <person name="Paez-Espino D."/>
            <person name="Jungbluth S."/>
            <person name="Walsh D.A."/>
            <person name="Denef V.J."/>
            <person name="McMahon K.D."/>
            <person name="Konstantinidis K.T."/>
            <person name="Eloe-Fadrosh E.A."/>
            <person name="Kyrpides N.C."/>
            <person name="Woyke T."/>
        </authorList>
    </citation>
    <scope>NUCLEOTIDE SEQUENCE</scope>
    <source>
        <strain evidence="3">GVMAG-M-3300023179-62</strain>
    </source>
</reference>
<dbReference type="Pfam" id="PF01521">
    <property type="entry name" value="Fe-S_biosyn"/>
    <property type="match status" value="1"/>
</dbReference>
<dbReference type="PANTHER" id="PTHR10072:SF41">
    <property type="entry name" value="IRON-SULFUR CLUSTER ASSEMBLY 1 HOMOLOG, MITOCHONDRIAL"/>
    <property type="match status" value="1"/>
</dbReference>
<name>A0A6C0H3U8_9ZZZZ</name>
<evidence type="ECO:0000256" key="1">
    <source>
        <dbReference type="ARBA" id="ARBA00006718"/>
    </source>
</evidence>
<dbReference type="SUPFAM" id="SSF89360">
    <property type="entry name" value="HesB-like domain"/>
    <property type="match status" value="1"/>
</dbReference>
<dbReference type="InterPro" id="IPR000361">
    <property type="entry name" value="ATAP_core_dom"/>
</dbReference>
<dbReference type="GO" id="GO:0016226">
    <property type="term" value="P:iron-sulfur cluster assembly"/>
    <property type="evidence" value="ECO:0007669"/>
    <property type="project" value="InterPro"/>
</dbReference>
<dbReference type="EMBL" id="MN739859">
    <property type="protein sequence ID" value="QHT74916.1"/>
    <property type="molecule type" value="Genomic_DNA"/>
</dbReference>
<dbReference type="AlphaFoldDB" id="A0A6C0H3U8"/>
<evidence type="ECO:0000313" key="3">
    <source>
        <dbReference type="EMBL" id="QHT74916.1"/>
    </source>
</evidence>
<protein>
    <recommendedName>
        <fullName evidence="2">Core domain-containing protein</fullName>
    </recommendedName>
</protein>
<comment type="similarity">
    <text evidence="1">Belongs to the HesB/IscA family.</text>
</comment>
<feature type="domain" description="Core" evidence="2">
    <location>
        <begin position="1"/>
        <end position="103"/>
    </location>
</feature>